<keyword evidence="6" id="KW-0560">Oxidoreductase</keyword>
<dbReference type="EC" id="1.1.1.133" evidence="3 6"/>
<dbReference type="Pfam" id="PF04321">
    <property type="entry name" value="RmlD_sub_bind"/>
    <property type="match status" value="1"/>
</dbReference>
<dbReference type="AlphaFoldDB" id="A0A316EST2"/>
<comment type="pathway">
    <text evidence="1 6">Carbohydrate biosynthesis; dTDP-L-rhamnose biosynthesis.</text>
</comment>
<protein>
    <recommendedName>
        <fullName evidence="4 6">dTDP-4-dehydrorhamnose reductase</fullName>
        <ecNumber evidence="3 6">1.1.1.133</ecNumber>
    </recommendedName>
</protein>
<evidence type="ECO:0000256" key="5">
    <source>
        <dbReference type="ARBA" id="ARBA00048200"/>
    </source>
</evidence>
<reference evidence="8 9" key="1">
    <citation type="submission" date="2018-05" db="EMBL/GenBank/DDBJ databases">
        <title>Genomic Encyclopedia of Type Strains, Phase IV (KMG-V): Genome sequencing to study the core and pangenomes of soil and plant-associated prokaryotes.</title>
        <authorList>
            <person name="Whitman W."/>
        </authorList>
    </citation>
    <scope>NUCLEOTIDE SEQUENCE [LARGE SCALE GENOMIC DNA]</scope>
    <source>
        <strain evidence="8 9">SLV-132</strain>
    </source>
</reference>
<comment type="catalytic activity">
    <reaction evidence="5 6">
        <text>dTDP-beta-L-rhamnose + NADP(+) = dTDP-4-dehydro-beta-L-rhamnose + NADPH + H(+)</text>
        <dbReference type="Rhea" id="RHEA:21796"/>
        <dbReference type="ChEBI" id="CHEBI:15378"/>
        <dbReference type="ChEBI" id="CHEBI:57510"/>
        <dbReference type="ChEBI" id="CHEBI:57783"/>
        <dbReference type="ChEBI" id="CHEBI:58349"/>
        <dbReference type="ChEBI" id="CHEBI:62830"/>
        <dbReference type="EC" id="1.1.1.133"/>
    </reaction>
</comment>
<proteinExistence type="inferred from homology"/>
<dbReference type="InterPro" id="IPR005913">
    <property type="entry name" value="dTDP_dehydrorham_reduct"/>
</dbReference>
<dbReference type="CDD" id="cd05254">
    <property type="entry name" value="dTDP_HR_like_SDR_e"/>
    <property type="match status" value="1"/>
</dbReference>
<dbReference type="GO" id="GO:0019305">
    <property type="term" value="P:dTDP-rhamnose biosynthetic process"/>
    <property type="evidence" value="ECO:0007669"/>
    <property type="project" value="UniProtKB-UniPathway"/>
</dbReference>
<organism evidence="8 9">
    <name type="scientific">Cupriavidus plantarum</name>
    <dbReference type="NCBI Taxonomy" id="942865"/>
    <lineage>
        <taxon>Bacteria</taxon>
        <taxon>Pseudomonadati</taxon>
        <taxon>Pseudomonadota</taxon>
        <taxon>Betaproteobacteria</taxon>
        <taxon>Burkholderiales</taxon>
        <taxon>Burkholderiaceae</taxon>
        <taxon>Cupriavidus</taxon>
    </lineage>
</organism>
<gene>
    <name evidence="8" type="ORF">C7419_102539</name>
</gene>
<evidence type="ECO:0000313" key="9">
    <source>
        <dbReference type="Proteomes" id="UP000245754"/>
    </source>
</evidence>
<keyword evidence="6" id="KW-0521">NADP</keyword>
<sequence>MPRERPTATVTATATPAPTLLVTGANGQVGFELGRSLAPLGRVIALDRGHCDLADIGQLRGVIRHFAPDVIVNAAAYTAVDKAEIDSDLAFAINGTAPGVLAEEASALGALLVHYSTDYVFDGTKDDAYTETDTPAPISAYGRSKLAGETAVLHGEASALVLRTSWVFGSHGNNFARTMLRLGCDRDRLRVVADQFGAPTPAALVADVTAHIVARHWIFGSPSAFPGGIYHLTASGATSWHAYALEVLRLAAALGVTLKVDPARVEPIGTDDYPLPARRPANSRLATAKLSRTFGIHLPAWQDGLHAVMPELVSQLPRS</sequence>
<dbReference type="PANTHER" id="PTHR10491:SF4">
    <property type="entry name" value="METHIONINE ADENOSYLTRANSFERASE 2 SUBUNIT BETA"/>
    <property type="match status" value="1"/>
</dbReference>
<evidence type="ECO:0000256" key="1">
    <source>
        <dbReference type="ARBA" id="ARBA00004781"/>
    </source>
</evidence>
<comment type="cofactor">
    <cofactor evidence="6">
        <name>Mg(2+)</name>
        <dbReference type="ChEBI" id="CHEBI:18420"/>
    </cofactor>
    <text evidence="6">Binds 1 Mg(2+) ion per monomer.</text>
</comment>
<dbReference type="RefSeq" id="WP_109583342.1">
    <property type="nucleotide sequence ID" value="NZ_QGGT01000002.1"/>
</dbReference>
<name>A0A316EST2_9BURK</name>
<dbReference type="SUPFAM" id="SSF51735">
    <property type="entry name" value="NAD(P)-binding Rossmann-fold domains"/>
    <property type="match status" value="1"/>
</dbReference>
<evidence type="ECO:0000256" key="6">
    <source>
        <dbReference type="RuleBase" id="RU364082"/>
    </source>
</evidence>
<evidence type="ECO:0000256" key="4">
    <source>
        <dbReference type="ARBA" id="ARBA00017099"/>
    </source>
</evidence>
<dbReference type="InterPro" id="IPR029903">
    <property type="entry name" value="RmlD-like-bd"/>
</dbReference>
<dbReference type="Gene3D" id="3.40.50.720">
    <property type="entry name" value="NAD(P)-binding Rossmann-like Domain"/>
    <property type="match status" value="1"/>
</dbReference>
<dbReference type="Proteomes" id="UP000245754">
    <property type="component" value="Unassembled WGS sequence"/>
</dbReference>
<dbReference type="InterPro" id="IPR036291">
    <property type="entry name" value="NAD(P)-bd_dom_sf"/>
</dbReference>
<evidence type="ECO:0000256" key="2">
    <source>
        <dbReference type="ARBA" id="ARBA00010944"/>
    </source>
</evidence>
<feature type="domain" description="RmlD-like substrate binding" evidence="7">
    <location>
        <begin position="20"/>
        <end position="311"/>
    </location>
</feature>
<dbReference type="GO" id="GO:0005829">
    <property type="term" value="C:cytosol"/>
    <property type="evidence" value="ECO:0007669"/>
    <property type="project" value="TreeGrafter"/>
</dbReference>
<evidence type="ECO:0000256" key="3">
    <source>
        <dbReference type="ARBA" id="ARBA00012929"/>
    </source>
</evidence>
<dbReference type="Gene3D" id="3.90.25.10">
    <property type="entry name" value="UDP-galactose 4-epimerase, domain 1"/>
    <property type="match status" value="1"/>
</dbReference>
<comment type="similarity">
    <text evidence="2 6">Belongs to the dTDP-4-dehydrorhamnose reductase family.</text>
</comment>
<keyword evidence="9" id="KW-1185">Reference proteome</keyword>
<accession>A0A316EST2</accession>
<evidence type="ECO:0000259" key="7">
    <source>
        <dbReference type="Pfam" id="PF04321"/>
    </source>
</evidence>
<dbReference type="EMBL" id="QGGT01000002">
    <property type="protein sequence ID" value="PWK35261.1"/>
    <property type="molecule type" value="Genomic_DNA"/>
</dbReference>
<comment type="function">
    <text evidence="6">Catalyzes the reduction of dTDP-6-deoxy-L-lyxo-4-hexulose to yield dTDP-L-rhamnose.</text>
</comment>
<dbReference type="NCBIfam" id="TIGR01214">
    <property type="entry name" value="rmlD"/>
    <property type="match status" value="1"/>
</dbReference>
<dbReference type="UniPathway" id="UPA00124"/>
<evidence type="ECO:0000313" key="8">
    <source>
        <dbReference type="EMBL" id="PWK35261.1"/>
    </source>
</evidence>
<dbReference type="PANTHER" id="PTHR10491">
    <property type="entry name" value="DTDP-4-DEHYDRORHAMNOSE REDUCTASE"/>
    <property type="match status" value="1"/>
</dbReference>
<comment type="caution">
    <text evidence="8">The sequence shown here is derived from an EMBL/GenBank/DDBJ whole genome shotgun (WGS) entry which is preliminary data.</text>
</comment>
<dbReference type="GO" id="GO:0008831">
    <property type="term" value="F:dTDP-4-dehydrorhamnose reductase activity"/>
    <property type="evidence" value="ECO:0007669"/>
    <property type="project" value="UniProtKB-EC"/>
</dbReference>